<reference evidence="1" key="1">
    <citation type="submission" date="2022-04" db="EMBL/GenBank/DDBJ databases">
        <title>A functionally conserved STORR gene fusion in Papaver species that diverged 16.8 million years ago.</title>
        <authorList>
            <person name="Catania T."/>
        </authorList>
    </citation>
    <scope>NUCLEOTIDE SEQUENCE</scope>
    <source>
        <strain evidence="1">S-188037</strain>
    </source>
</reference>
<sequence length="81" mass="9419">MSLTRDCQLHDNIAKYLDNRFNILLDAERENKPYIKGPEHGILHQTNGGGKEIKTVLRETDYKCMESVRVFFILLLLLINT</sequence>
<dbReference type="EMBL" id="JAJJMB010004648">
    <property type="protein sequence ID" value="KAI3942432.1"/>
    <property type="molecule type" value="Genomic_DNA"/>
</dbReference>
<gene>
    <name evidence="1" type="ORF">MKW98_013084</name>
</gene>
<name>A0AAD4T8G1_9MAGN</name>
<evidence type="ECO:0000313" key="1">
    <source>
        <dbReference type="EMBL" id="KAI3942432.1"/>
    </source>
</evidence>
<evidence type="ECO:0000313" key="2">
    <source>
        <dbReference type="Proteomes" id="UP001202328"/>
    </source>
</evidence>
<dbReference type="Proteomes" id="UP001202328">
    <property type="component" value="Unassembled WGS sequence"/>
</dbReference>
<dbReference type="AlphaFoldDB" id="A0AAD4T8G1"/>
<keyword evidence="2" id="KW-1185">Reference proteome</keyword>
<proteinExistence type="predicted"/>
<protein>
    <submittedName>
        <fullName evidence="1">Uncharacterized protein</fullName>
    </submittedName>
</protein>
<organism evidence="1 2">
    <name type="scientific">Papaver atlanticum</name>
    <dbReference type="NCBI Taxonomy" id="357466"/>
    <lineage>
        <taxon>Eukaryota</taxon>
        <taxon>Viridiplantae</taxon>
        <taxon>Streptophyta</taxon>
        <taxon>Embryophyta</taxon>
        <taxon>Tracheophyta</taxon>
        <taxon>Spermatophyta</taxon>
        <taxon>Magnoliopsida</taxon>
        <taxon>Ranunculales</taxon>
        <taxon>Papaveraceae</taxon>
        <taxon>Papaveroideae</taxon>
        <taxon>Papaver</taxon>
    </lineage>
</organism>
<comment type="caution">
    <text evidence="1">The sequence shown here is derived from an EMBL/GenBank/DDBJ whole genome shotgun (WGS) entry which is preliminary data.</text>
</comment>
<accession>A0AAD4T8G1</accession>